<dbReference type="EMBL" id="MLIK01000019">
    <property type="protein sequence ID" value="OHU21109.1"/>
    <property type="molecule type" value="Genomic_DNA"/>
</dbReference>
<dbReference type="Proteomes" id="UP000179616">
    <property type="component" value="Unassembled WGS sequence"/>
</dbReference>
<proteinExistence type="predicted"/>
<dbReference type="RefSeq" id="WP_070937581.1">
    <property type="nucleotide sequence ID" value="NZ_MLIK01000019.1"/>
</dbReference>
<name>A0A1S1L1Z4_9MYCO</name>
<gene>
    <name evidence="1" type="ORF">BKG76_10400</name>
</gene>
<dbReference type="AlphaFoldDB" id="A0A1S1L1Z4"/>
<evidence type="ECO:0000313" key="1">
    <source>
        <dbReference type="EMBL" id="OHU21109.1"/>
    </source>
</evidence>
<sequence length="151" mass="16181">MVRRPAGAIGHFADATVLEHGRTLAIASRLWGRSDANDDGKPATARTSRFFLLAIISSSISICQGGRTRPVTGALTSDHRQNPASSDPITLAVCADAAAVLDDRRRTGLLRHICRRTSPGLTAIVGFWMILIGAPARPRMAVAALDAWWLL</sequence>
<evidence type="ECO:0000313" key="2">
    <source>
        <dbReference type="Proteomes" id="UP000179616"/>
    </source>
</evidence>
<reference evidence="1 2" key="1">
    <citation type="submission" date="2016-10" db="EMBL/GenBank/DDBJ databases">
        <title>Evaluation of Human, Veterinary and Environmental Mycobacterium chelonae Isolates by Core Genome Phylogenomic Analysis, Targeted Gene Comparison, and Anti-microbial Susceptibility Patterns: A Tale of Mistaken Identities.</title>
        <authorList>
            <person name="Fogelson S.B."/>
            <person name="Camus A.C."/>
            <person name="Lorenz W."/>
            <person name="Vasireddy R."/>
            <person name="Vasireddy S."/>
            <person name="Smith T."/>
            <person name="Brown-Elliott B.A."/>
            <person name="Wallace R.J.Jr."/>
            <person name="Hasan N.A."/>
            <person name="Reischl U."/>
            <person name="Sanchez S."/>
        </authorList>
    </citation>
    <scope>NUCLEOTIDE SEQUENCE [LARGE SCALE GENOMIC DNA]</scope>
    <source>
        <strain evidence="1 2">1559</strain>
    </source>
</reference>
<accession>A0A1S1L1Z4</accession>
<organism evidence="1 2">
    <name type="scientific">Mycobacteroides franklinii</name>
    <dbReference type="NCBI Taxonomy" id="948102"/>
    <lineage>
        <taxon>Bacteria</taxon>
        <taxon>Bacillati</taxon>
        <taxon>Actinomycetota</taxon>
        <taxon>Actinomycetes</taxon>
        <taxon>Mycobacteriales</taxon>
        <taxon>Mycobacteriaceae</taxon>
        <taxon>Mycobacteroides</taxon>
    </lineage>
</organism>
<dbReference type="GeneID" id="57167212"/>
<protein>
    <submittedName>
        <fullName evidence="1">Uncharacterized protein</fullName>
    </submittedName>
</protein>
<comment type="caution">
    <text evidence="1">The sequence shown here is derived from an EMBL/GenBank/DDBJ whole genome shotgun (WGS) entry which is preliminary data.</text>
</comment>